<dbReference type="Proteomes" id="UP001485043">
    <property type="component" value="Unassembled WGS sequence"/>
</dbReference>
<sequence length="144" mass="15301">MLWPFLLVLTTPVLTTGVAAPSPEAQQNELQLALFDTINNLIGAQFTILNLTEAAHGRRHLLQAAEALQVTVQMDTHSTSHVNDISQQLSNTVNNGQLQAAARKRGLNLSNLSLQSVRIAAPAAANCPGATAQGLCLGKASVWR</sequence>
<evidence type="ECO:0000313" key="3">
    <source>
        <dbReference type="Proteomes" id="UP001485043"/>
    </source>
</evidence>
<protein>
    <submittedName>
        <fullName evidence="2">Uncharacterized protein</fullName>
    </submittedName>
</protein>
<name>A0AAW1T452_9CHLO</name>
<comment type="caution">
    <text evidence="2">The sequence shown here is derived from an EMBL/GenBank/DDBJ whole genome shotgun (WGS) entry which is preliminary data.</text>
</comment>
<dbReference type="EMBL" id="JALJOV010000444">
    <property type="protein sequence ID" value="KAK9863673.1"/>
    <property type="molecule type" value="Genomic_DNA"/>
</dbReference>
<feature type="signal peptide" evidence="1">
    <location>
        <begin position="1"/>
        <end position="15"/>
    </location>
</feature>
<proteinExistence type="predicted"/>
<evidence type="ECO:0000313" key="2">
    <source>
        <dbReference type="EMBL" id="KAK9863673.1"/>
    </source>
</evidence>
<evidence type="ECO:0000256" key="1">
    <source>
        <dbReference type="SAM" id="SignalP"/>
    </source>
</evidence>
<keyword evidence="1" id="KW-0732">Signal</keyword>
<feature type="chain" id="PRO_5043699398" evidence="1">
    <location>
        <begin position="16"/>
        <end position="144"/>
    </location>
</feature>
<accession>A0AAW1T452</accession>
<organism evidence="2 3">
    <name type="scientific">Apatococcus fuscideae</name>
    <dbReference type="NCBI Taxonomy" id="2026836"/>
    <lineage>
        <taxon>Eukaryota</taxon>
        <taxon>Viridiplantae</taxon>
        <taxon>Chlorophyta</taxon>
        <taxon>core chlorophytes</taxon>
        <taxon>Trebouxiophyceae</taxon>
        <taxon>Chlorellales</taxon>
        <taxon>Chlorellaceae</taxon>
        <taxon>Apatococcus</taxon>
    </lineage>
</organism>
<dbReference type="AlphaFoldDB" id="A0AAW1T452"/>
<keyword evidence="3" id="KW-1185">Reference proteome</keyword>
<gene>
    <name evidence="2" type="ORF">WJX84_010072</name>
</gene>
<reference evidence="2 3" key="1">
    <citation type="journal article" date="2024" name="Nat. Commun.">
        <title>Phylogenomics reveals the evolutionary origins of lichenization in chlorophyte algae.</title>
        <authorList>
            <person name="Puginier C."/>
            <person name="Libourel C."/>
            <person name="Otte J."/>
            <person name="Skaloud P."/>
            <person name="Haon M."/>
            <person name="Grisel S."/>
            <person name="Petersen M."/>
            <person name="Berrin J.G."/>
            <person name="Delaux P.M."/>
            <person name="Dal Grande F."/>
            <person name="Keller J."/>
        </authorList>
    </citation>
    <scope>NUCLEOTIDE SEQUENCE [LARGE SCALE GENOMIC DNA]</scope>
    <source>
        <strain evidence="2 3">SAG 2523</strain>
    </source>
</reference>